<dbReference type="EC" id="2.7.11.1" evidence="1"/>
<dbReference type="SMART" id="SM00382">
    <property type="entry name" value="AAA"/>
    <property type="match status" value="2"/>
</dbReference>
<dbReference type="PIRSF" id="PIRSF039117">
    <property type="entry name" value="KaiC"/>
    <property type="match status" value="1"/>
</dbReference>
<keyword evidence="6" id="KW-0378">Hydrolase</keyword>
<evidence type="ECO:0000259" key="7">
    <source>
        <dbReference type="PROSITE" id="PS51146"/>
    </source>
</evidence>
<evidence type="ECO:0000256" key="6">
    <source>
        <dbReference type="ARBA" id="ARBA00022801"/>
    </source>
</evidence>
<dbReference type="PROSITE" id="PS51146">
    <property type="entry name" value="KAIC"/>
    <property type="match status" value="2"/>
</dbReference>
<dbReference type="GO" id="GO:0005524">
    <property type="term" value="F:ATP binding"/>
    <property type="evidence" value="ECO:0007669"/>
    <property type="project" value="InterPro"/>
</dbReference>
<dbReference type="GO" id="GO:0016787">
    <property type="term" value="F:hydrolase activity"/>
    <property type="evidence" value="ECO:0007669"/>
    <property type="project" value="UniProtKB-KW"/>
</dbReference>
<dbReference type="AlphaFoldDB" id="A0A1G9UAI9"/>
<dbReference type="PRINTS" id="PR01874">
    <property type="entry name" value="DNAREPAIRADA"/>
</dbReference>
<dbReference type="PANTHER" id="PTHR42926">
    <property type="match status" value="1"/>
</dbReference>
<evidence type="ECO:0000313" key="8">
    <source>
        <dbReference type="EMBL" id="SDM56565.1"/>
    </source>
</evidence>
<evidence type="ECO:0000256" key="3">
    <source>
        <dbReference type="ARBA" id="ARBA00022679"/>
    </source>
</evidence>
<organism evidence="8 9">
    <name type="scientific">Halogranum gelatinilyticum</name>
    <dbReference type="NCBI Taxonomy" id="660521"/>
    <lineage>
        <taxon>Archaea</taxon>
        <taxon>Methanobacteriati</taxon>
        <taxon>Methanobacteriota</taxon>
        <taxon>Stenosarchaea group</taxon>
        <taxon>Halobacteria</taxon>
        <taxon>Halobacteriales</taxon>
        <taxon>Haloferacaceae</taxon>
    </lineage>
</organism>
<keyword evidence="9" id="KW-1185">Reference proteome</keyword>
<feature type="domain" description="KaiC" evidence="7">
    <location>
        <begin position="8"/>
        <end position="240"/>
    </location>
</feature>
<dbReference type="InterPro" id="IPR010624">
    <property type="entry name" value="KaiC_dom"/>
</dbReference>
<dbReference type="Proteomes" id="UP000199451">
    <property type="component" value="Unassembled WGS sequence"/>
</dbReference>
<evidence type="ECO:0000256" key="2">
    <source>
        <dbReference type="ARBA" id="ARBA00022553"/>
    </source>
</evidence>
<keyword evidence="2" id="KW-0597">Phosphoprotein</keyword>
<dbReference type="InterPro" id="IPR003593">
    <property type="entry name" value="AAA+_ATPase"/>
</dbReference>
<dbReference type="SUPFAM" id="SSF52540">
    <property type="entry name" value="P-loop containing nucleoside triphosphate hydrolases"/>
    <property type="match status" value="2"/>
</dbReference>
<dbReference type="InterPro" id="IPR030665">
    <property type="entry name" value="KaiC"/>
</dbReference>
<keyword evidence="3" id="KW-0808">Transferase</keyword>
<reference evidence="9" key="1">
    <citation type="submission" date="2016-10" db="EMBL/GenBank/DDBJ databases">
        <authorList>
            <person name="Varghese N."/>
            <person name="Submissions S."/>
        </authorList>
    </citation>
    <scope>NUCLEOTIDE SEQUENCE [LARGE SCALE GENOMIC DNA]</scope>
    <source>
        <strain evidence="9">CGMCC 1.10119</strain>
    </source>
</reference>
<sequence>MTAAGGRERLDSGTPGLDDVLTGGFLPGQTVIVSGGPGTGKTVLASQFLAAGDDSSLYICFEEREADLRRNAEALGIDLSNTTVVDLSADGDRFFAEESYSVFPTDEVEGEDLLDTIAEAIDSHDPTRLVIDPLSELRSLLPDGYQFRRNISSLINELRERETTTLCTTQYADDHTNVDLQFLGDVTIEIRRSTKHRTLEVTKFRGSASASGRHTYRIRSGTGGHVYPKLVPGDHHRESSREQLSSGIDELDALLGGGVEQGSVTVVSGPSGVGKTTVGTAFLRAAANRGQQSAAFLFEELRGDYLYRAAELGIDVREFVDDGSLVVEEIESLTQSPDEFAHSVRQAVEVDGADVVLLDGTAGYRLGLQGGDSQNSLTRELHALCRYLKRMGVTVILVEEVQNVTGEFTATSERISYLADNIVFLRYLEVDGEIQKAIGVLKKRFGEFEPTLRKLSITTGGVDVGEQLTGLRGVLTGTPEFVSRRDSQ</sequence>
<evidence type="ECO:0000256" key="5">
    <source>
        <dbReference type="ARBA" id="ARBA00022777"/>
    </source>
</evidence>
<dbReference type="RefSeq" id="WP_089697395.1">
    <property type="nucleotide sequence ID" value="NZ_FNHL01000002.1"/>
</dbReference>
<evidence type="ECO:0000256" key="4">
    <source>
        <dbReference type="ARBA" id="ARBA00022737"/>
    </source>
</evidence>
<dbReference type="GO" id="GO:0004674">
    <property type="term" value="F:protein serine/threonine kinase activity"/>
    <property type="evidence" value="ECO:0007669"/>
    <property type="project" value="UniProtKB-EC"/>
</dbReference>
<dbReference type="OrthoDB" id="27015at2157"/>
<gene>
    <name evidence="8" type="ORF">SAMN04487949_2102</name>
</gene>
<name>A0A1G9UAI9_9EURY</name>
<evidence type="ECO:0000256" key="1">
    <source>
        <dbReference type="ARBA" id="ARBA00012513"/>
    </source>
</evidence>
<dbReference type="PANTHER" id="PTHR42926:SF1">
    <property type="entry name" value="CIRCADIAN CLOCK OSCILLATOR PROTEIN KAIC 1"/>
    <property type="match status" value="1"/>
</dbReference>
<dbReference type="Gene3D" id="3.40.50.300">
    <property type="entry name" value="P-loop containing nucleotide triphosphate hydrolases"/>
    <property type="match status" value="2"/>
</dbReference>
<evidence type="ECO:0000313" key="9">
    <source>
        <dbReference type="Proteomes" id="UP000199451"/>
    </source>
</evidence>
<feature type="domain" description="KaiC" evidence="7">
    <location>
        <begin position="242"/>
        <end position="478"/>
    </location>
</feature>
<dbReference type="InterPro" id="IPR014774">
    <property type="entry name" value="KaiC-like_dom"/>
</dbReference>
<keyword evidence="4" id="KW-0677">Repeat</keyword>
<dbReference type="InterPro" id="IPR051347">
    <property type="entry name" value="Circadian_clock_KaiC-rel"/>
</dbReference>
<dbReference type="Pfam" id="PF06745">
    <property type="entry name" value="ATPase"/>
    <property type="match status" value="2"/>
</dbReference>
<keyword evidence="5" id="KW-0418">Kinase</keyword>
<proteinExistence type="predicted"/>
<dbReference type="STRING" id="660521.SAMN04487949_2102"/>
<protein>
    <recommendedName>
        <fullName evidence="1">non-specific serine/threonine protein kinase</fullName>
        <ecNumber evidence="1">2.7.11.1</ecNumber>
    </recommendedName>
</protein>
<dbReference type="InterPro" id="IPR027417">
    <property type="entry name" value="P-loop_NTPase"/>
</dbReference>
<accession>A0A1G9UAI9</accession>
<dbReference type="EMBL" id="FNHL01000002">
    <property type="protein sequence ID" value="SDM56565.1"/>
    <property type="molecule type" value="Genomic_DNA"/>
</dbReference>